<organism evidence="7 8">
    <name type="scientific">Anaerospora hongkongensis</name>
    <dbReference type="NCBI Taxonomy" id="244830"/>
    <lineage>
        <taxon>Bacteria</taxon>
        <taxon>Bacillati</taxon>
        <taxon>Bacillota</taxon>
        <taxon>Negativicutes</taxon>
        <taxon>Selenomonadales</taxon>
        <taxon>Sporomusaceae</taxon>
        <taxon>Anaerospora</taxon>
    </lineage>
</organism>
<keyword evidence="8" id="KW-1185">Reference proteome</keyword>
<keyword evidence="4 6" id="KW-1133">Transmembrane helix</keyword>
<name>A0A4R1Q0J9_9FIRM</name>
<keyword evidence="5 6" id="KW-0472">Membrane</keyword>
<feature type="transmembrane region" description="Helical" evidence="6">
    <location>
        <begin position="38"/>
        <end position="56"/>
    </location>
</feature>
<sequence>MMKISLESLHRIGLTLQVVKSSLAAGIAWMLASLLPHSPYPVFAPLAAILIMQVTIADSIEKAVYRILGVVGGVSVGVLAGKFFSVGTISVALVVLVGMAISTALRLHAQVITQVGVSALLVLDYGRMQGYAADRIGETVIGAIVAVVINILIYPPKSSPAYRERIRELAKELAAVLQQMTVYNEKQNVAQGLYNAREMVGVIEKDHQGLTASARNLRFTPFWRQERQAMEELALLIKDLERMATQVRGIARGLLDLQAVPEVHADFSKVLQATAKCIDLFGEASCYPSGENIQRLKEFVAETQYIQSQSFFEIHQSSPLAALREIGGIFTDLRRILDEIESSVLRVDATTSGSID</sequence>
<reference evidence="7 8" key="1">
    <citation type="submission" date="2019-03" db="EMBL/GenBank/DDBJ databases">
        <title>Genomic Encyclopedia of Type Strains, Phase IV (KMG-IV): sequencing the most valuable type-strain genomes for metagenomic binning, comparative biology and taxonomic classification.</title>
        <authorList>
            <person name="Goeker M."/>
        </authorList>
    </citation>
    <scope>NUCLEOTIDE SEQUENCE [LARGE SCALE GENOMIC DNA]</scope>
    <source>
        <strain evidence="7 8">DSM 15969</strain>
    </source>
</reference>
<accession>A0A4R1Q0J9</accession>
<comment type="caution">
    <text evidence="7">The sequence shown here is derived from an EMBL/GenBank/DDBJ whole genome shotgun (WGS) entry which is preliminary data.</text>
</comment>
<evidence type="ECO:0000313" key="8">
    <source>
        <dbReference type="Proteomes" id="UP000295063"/>
    </source>
</evidence>
<feature type="transmembrane region" description="Helical" evidence="6">
    <location>
        <begin position="12"/>
        <end position="32"/>
    </location>
</feature>
<dbReference type="InterPro" id="IPR010343">
    <property type="entry name" value="ArAE_1"/>
</dbReference>
<dbReference type="OrthoDB" id="848621at2"/>
<feature type="transmembrane region" description="Helical" evidence="6">
    <location>
        <begin position="68"/>
        <end position="101"/>
    </location>
</feature>
<evidence type="ECO:0000256" key="5">
    <source>
        <dbReference type="ARBA" id="ARBA00023136"/>
    </source>
</evidence>
<evidence type="ECO:0000256" key="1">
    <source>
        <dbReference type="ARBA" id="ARBA00004651"/>
    </source>
</evidence>
<gene>
    <name evidence="7" type="ORF">EV210_10590</name>
</gene>
<comment type="subcellular location">
    <subcellularLocation>
        <location evidence="1">Cell membrane</location>
        <topology evidence="1">Multi-pass membrane protein</topology>
    </subcellularLocation>
</comment>
<feature type="transmembrane region" description="Helical" evidence="6">
    <location>
        <begin position="136"/>
        <end position="154"/>
    </location>
</feature>
<evidence type="ECO:0000256" key="2">
    <source>
        <dbReference type="ARBA" id="ARBA00022475"/>
    </source>
</evidence>
<dbReference type="PANTHER" id="PTHR30509:SF9">
    <property type="entry name" value="MULTIDRUG RESISTANCE PROTEIN MDTO"/>
    <property type="match status" value="1"/>
</dbReference>
<evidence type="ECO:0000256" key="4">
    <source>
        <dbReference type="ARBA" id="ARBA00022989"/>
    </source>
</evidence>
<dbReference type="Pfam" id="PF06081">
    <property type="entry name" value="ArAE_1"/>
    <property type="match status" value="1"/>
</dbReference>
<evidence type="ECO:0000256" key="3">
    <source>
        <dbReference type="ARBA" id="ARBA00022692"/>
    </source>
</evidence>
<evidence type="ECO:0000313" key="7">
    <source>
        <dbReference type="EMBL" id="TCL37656.1"/>
    </source>
</evidence>
<protein>
    <submittedName>
        <fullName evidence="7">Uncharacterized membrane protein YgaE (UPF0421/DUF939 family)</fullName>
    </submittedName>
</protein>
<dbReference type="PANTHER" id="PTHR30509">
    <property type="entry name" value="P-HYDROXYBENZOIC ACID EFFLUX PUMP SUBUNIT-RELATED"/>
    <property type="match status" value="1"/>
</dbReference>
<evidence type="ECO:0000256" key="6">
    <source>
        <dbReference type="SAM" id="Phobius"/>
    </source>
</evidence>
<dbReference type="Proteomes" id="UP000295063">
    <property type="component" value="Unassembled WGS sequence"/>
</dbReference>
<dbReference type="EMBL" id="SLUI01000005">
    <property type="protein sequence ID" value="TCL37656.1"/>
    <property type="molecule type" value="Genomic_DNA"/>
</dbReference>
<keyword evidence="3 6" id="KW-0812">Transmembrane</keyword>
<dbReference type="RefSeq" id="WP_132078542.1">
    <property type="nucleotide sequence ID" value="NZ_SLUI01000005.1"/>
</dbReference>
<proteinExistence type="predicted"/>
<keyword evidence="2" id="KW-1003">Cell membrane</keyword>
<dbReference type="GO" id="GO:0005886">
    <property type="term" value="C:plasma membrane"/>
    <property type="evidence" value="ECO:0007669"/>
    <property type="project" value="UniProtKB-SubCell"/>
</dbReference>
<dbReference type="AlphaFoldDB" id="A0A4R1Q0J9"/>